<dbReference type="InterPro" id="IPR019423">
    <property type="entry name" value="7TM_GPCR_serpentine_rcpt_Srj"/>
</dbReference>
<keyword evidence="1" id="KW-0472">Membrane</keyword>
<gene>
    <name evidence="2" type="ORF">PMAYCL1PPCAC_16752</name>
</gene>
<dbReference type="SUPFAM" id="SSF81321">
    <property type="entry name" value="Family A G protein-coupled receptor-like"/>
    <property type="match status" value="1"/>
</dbReference>
<feature type="transmembrane region" description="Helical" evidence="1">
    <location>
        <begin position="91"/>
        <end position="117"/>
    </location>
</feature>
<reference evidence="3" key="1">
    <citation type="submission" date="2022-10" db="EMBL/GenBank/DDBJ databases">
        <title>Genome assembly of Pristionchus species.</title>
        <authorList>
            <person name="Yoshida K."/>
            <person name="Sommer R.J."/>
        </authorList>
    </citation>
    <scope>NUCLEOTIDE SEQUENCE [LARGE SCALE GENOMIC DNA]</scope>
    <source>
        <strain evidence="3">RS5460</strain>
    </source>
</reference>
<sequence length="211" mass="24600">MNIHFLYRYWNISRPKLIHLFSRTPFIMLLISISFALLIFWYLMCVDGLSGQVPDAAVERLRAEFMRRFGRNKTHGWFVMDWNDESEVPRLFIMLLIFDSIIICSFLMASTLGVLTFIGVRRAWKISLAKNHVQAKLLIAVTFQTLVPVVCVYIPFFGCITLPYLRMSASRVADLCFFLTACFPAWDAVIIIVLMTDYRNAIWSLIRRKKP</sequence>
<protein>
    <recommendedName>
        <fullName evidence="4">G protein-coupled receptor</fullName>
    </recommendedName>
</protein>
<feature type="non-terminal residue" evidence="2">
    <location>
        <position position="211"/>
    </location>
</feature>
<dbReference type="EMBL" id="BTRK01000004">
    <property type="protein sequence ID" value="GMR46557.1"/>
    <property type="molecule type" value="Genomic_DNA"/>
</dbReference>
<feature type="transmembrane region" description="Helical" evidence="1">
    <location>
        <begin position="137"/>
        <end position="165"/>
    </location>
</feature>
<evidence type="ECO:0000256" key="1">
    <source>
        <dbReference type="SAM" id="Phobius"/>
    </source>
</evidence>
<accession>A0AAN5HZL1</accession>
<keyword evidence="1" id="KW-0812">Transmembrane</keyword>
<dbReference type="AlphaFoldDB" id="A0AAN5HZL1"/>
<feature type="transmembrane region" description="Helical" evidence="1">
    <location>
        <begin position="177"/>
        <end position="198"/>
    </location>
</feature>
<dbReference type="InterPro" id="IPR019428">
    <property type="entry name" value="7TM_GPCR_serpentine_rcpt_Str"/>
</dbReference>
<keyword evidence="1" id="KW-1133">Transmembrane helix</keyword>
<dbReference type="PANTHER" id="PTHR45907:SF16">
    <property type="entry name" value="SERPENTINE RECEPTOR, CLASS J"/>
    <property type="match status" value="1"/>
</dbReference>
<proteinExistence type="predicted"/>
<name>A0AAN5HZL1_9BILA</name>
<keyword evidence="3" id="KW-1185">Reference proteome</keyword>
<evidence type="ECO:0008006" key="4">
    <source>
        <dbReference type="Google" id="ProtNLM"/>
    </source>
</evidence>
<feature type="transmembrane region" description="Helical" evidence="1">
    <location>
        <begin position="20"/>
        <end position="44"/>
    </location>
</feature>
<dbReference type="Pfam" id="PF10326">
    <property type="entry name" value="7TM_GPCR_Str"/>
    <property type="match status" value="1"/>
</dbReference>
<organism evidence="2 3">
    <name type="scientific">Pristionchus mayeri</name>
    <dbReference type="NCBI Taxonomy" id="1317129"/>
    <lineage>
        <taxon>Eukaryota</taxon>
        <taxon>Metazoa</taxon>
        <taxon>Ecdysozoa</taxon>
        <taxon>Nematoda</taxon>
        <taxon>Chromadorea</taxon>
        <taxon>Rhabditida</taxon>
        <taxon>Rhabditina</taxon>
        <taxon>Diplogasteromorpha</taxon>
        <taxon>Diplogasteroidea</taxon>
        <taxon>Neodiplogasteridae</taxon>
        <taxon>Pristionchus</taxon>
    </lineage>
</organism>
<dbReference type="PANTHER" id="PTHR45907">
    <property type="entry name" value="SERPENTINE RECEPTOR, CLASS J"/>
    <property type="match status" value="1"/>
</dbReference>
<dbReference type="Proteomes" id="UP001328107">
    <property type="component" value="Unassembled WGS sequence"/>
</dbReference>
<evidence type="ECO:0000313" key="3">
    <source>
        <dbReference type="Proteomes" id="UP001328107"/>
    </source>
</evidence>
<evidence type="ECO:0000313" key="2">
    <source>
        <dbReference type="EMBL" id="GMR46557.1"/>
    </source>
</evidence>
<comment type="caution">
    <text evidence="2">The sequence shown here is derived from an EMBL/GenBank/DDBJ whole genome shotgun (WGS) entry which is preliminary data.</text>
</comment>